<evidence type="ECO:0000256" key="2">
    <source>
        <dbReference type="ARBA" id="ARBA00007379"/>
    </source>
</evidence>
<dbReference type="PANTHER" id="PTHR47755">
    <property type="entry name" value="CELL DIVISION PROTEIN FTSX"/>
    <property type="match status" value="1"/>
</dbReference>
<keyword evidence="7 12" id="KW-0132">Cell division</keyword>
<dbReference type="InterPro" id="IPR003838">
    <property type="entry name" value="ABC3_permease_C"/>
</dbReference>
<keyword evidence="9 14" id="KW-1133">Transmembrane helix</keyword>
<evidence type="ECO:0000256" key="6">
    <source>
        <dbReference type="ARBA" id="ARBA00022519"/>
    </source>
</evidence>
<gene>
    <name evidence="17" type="primary">ftsX</name>
    <name evidence="17" type="ORF">GWK36_01530</name>
</gene>
<comment type="function">
    <text evidence="12">Part of the ABC transporter FtsEX involved in cellular division.</text>
</comment>
<protein>
    <recommendedName>
        <fullName evidence="4 12">Cell division protein FtsX</fullName>
    </recommendedName>
</protein>
<keyword evidence="8 14" id="KW-0812">Transmembrane</keyword>
<feature type="domain" description="FtsX extracellular" evidence="16">
    <location>
        <begin position="91"/>
        <end position="176"/>
    </location>
</feature>
<evidence type="ECO:0000313" key="17">
    <source>
        <dbReference type="EMBL" id="QIK36897.1"/>
    </source>
</evidence>
<dbReference type="InterPro" id="IPR047590">
    <property type="entry name" value="FtsX_proteobact-type"/>
</dbReference>
<dbReference type="Pfam" id="PF02687">
    <property type="entry name" value="FtsX"/>
    <property type="match status" value="1"/>
</dbReference>
<keyword evidence="10 12" id="KW-0472">Membrane</keyword>
<evidence type="ECO:0000256" key="14">
    <source>
        <dbReference type="SAM" id="Phobius"/>
    </source>
</evidence>
<evidence type="ECO:0000259" key="16">
    <source>
        <dbReference type="Pfam" id="PF18075"/>
    </source>
</evidence>
<dbReference type="PANTHER" id="PTHR47755:SF1">
    <property type="entry name" value="CELL DIVISION PROTEIN FTSX"/>
    <property type="match status" value="1"/>
</dbReference>
<dbReference type="EMBL" id="CP048029">
    <property type="protein sequence ID" value="QIK36897.1"/>
    <property type="molecule type" value="Genomic_DNA"/>
</dbReference>
<dbReference type="InterPro" id="IPR004513">
    <property type="entry name" value="FtsX"/>
</dbReference>
<sequence length="333" mass="36996">MNRRRPPQPQRPPPRQRLGRARRLPALDRLGIWLYHHRQTLSESLDRLRDAPLASGMTVTVIAISLALPALLYVLSENLRLLVGNWEQTAAISLFLDLKIDDQQAQTLASQLRSWPEIARVEVITREQALAEFRDLGGFEEALDRIKENPLPIVLAVYPQPDQADPAQLEGLQERLLELPEADFARMDTLWLQRLEAIIALMRVIALLIGSLLGIGVLLIVGNTIRLEISNRHTEIEVMELVGATPGFIRRPFLYTGAWYGLLGGALAWVLVGIALLIIQAHVSRLASLYHSAFKLTGLGLGATGILIGASILLGLIGSWLAVSQHLRQTRTF</sequence>
<dbReference type="Proteomes" id="UP000502699">
    <property type="component" value="Chromosome"/>
</dbReference>
<evidence type="ECO:0000313" key="18">
    <source>
        <dbReference type="Proteomes" id="UP000502699"/>
    </source>
</evidence>
<feature type="transmembrane region" description="Helical" evidence="14">
    <location>
        <begin position="197"/>
        <end position="222"/>
    </location>
</feature>
<dbReference type="Gene3D" id="3.30.70.3040">
    <property type="match status" value="1"/>
</dbReference>
<keyword evidence="5 12" id="KW-1003">Cell membrane</keyword>
<comment type="subcellular location">
    <subcellularLocation>
        <location evidence="1">Cell inner membrane</location>
        <topology evidence="1">Multi-pass membrane protein</topology>
    </subcellularLocation>
</comment>
<dbReference type="GO" id="GO:0032153">
    <property type="term" value="C:cell division site"/>
    <property type="evidence" value="ECO:0007669"/>
    <property type="project" value="TreeGrafter"/>
</dbReference>
<dbReference type="PIRSF" id="PIRSF003097">
    <property type="entry name" value="FtsX"/>
    <property type="match status" value="1"/>
</dbReference>
<evidence type="ECO:0000256" key="8">
    <source>
        <dbReference type="ARBA" id="ARBA00022692"/>
    </source>
</evidence>
<dbReference type="NCBIfam" id="TIGR00439">
    <property type="entry name" value="FtsX_Gneg"/>
    <property type="match status" value="1"/>
</dbReference>
<evidence type="ECO:0000256" key="12">
    <source>
        <dbReference type="PIRNR" id="PIRNR003097"/>
    </source>
</evidence>
<evidence type="ECO:0000256" key="10">
    <source>
        <dbReference type="ARBA" id="ARBA00023136"/>
    </source>
</evidence>
<comment type="similarity">
    <text evidence="2 12">Belongs to the ABC-4 integral membrane protein family. FtsX subfamily.</text>
</comment>
<feature type="transmembrane region" description="Helical" evidence="14">
    <location>
        <begin position="53"/>
        <end position="75"/>
    </location>
</feature>
<evidence type="ECO:0000259" key="15">
    <source>
        <dbReference type="Pfam" id="PF02687"/>
    </source>
</evidence>
<feature type="region of interest" description="Disordered" evidence="13">
    <location>
        <begin position="1"/>
        <end position="20"/>
    </location>
</feature>
<evidence type="ECO:0000256" key="4">
    <source>
        <dbReference type="ARBA" id="ARBA00021907"/>
    </source>
</evidence>
<dbReference type="GO" id="GO:0051301">
    <property type="term" value="P:cell division"/>
    <property type="evidence" value="ECO:0007669"/>
    <property type="project" value="UniProtKB-KW"/>
</dbReference>
<dbReference type="InterPro" id="IPR040690">
    <property type="entry name" value="FtsX_ECD"/>
</dbReference>
<organism evidence="17 18">
    <name type="scientific">Caldichromatium japonicum</name>
    <dbReference type="NCBI Taxonomy" id="2699430"/>
    <lineage>
        <taxon>Bacteria</taxon>
        <taxon>Pseudomonadati</taxon>
        <taxon>Pseudomonadota</taxon>
        <taxon>Gammaproteobacteria</taxon>
        <taxon>Chromatiales</taxon>
        <taxon>Chromatiaceae</taxon>
        <taxon>Caldichromatium</taxon>
    </lineage>
</organism>
<dbReference type="AlphaFoldDB" id="A0A6G7VAT4"/>
<dbReference type="Pfam" id="PF18075">
    <property type="entry name" value="FtsX_ECD"/>
    <property type="match status" value="1"/>
</dbReference>
<evidence type="ECO:0000256" key="3">
    <source>
        <dbReference type="ARBA" id="ARBA00011160"/>
    </source>
</evidence>
<comment type="subunit">
    <text evidence="3">Forms a membrane-associated complex with FtsE.</text>
</comment>
<keyword evidence="6 12" id="KW-0997">Cell inner membrane</keyword>
<dbReference type="KEGG" id="cjap:GWK36_01530"/>
<dbReference type="RefSeq" id="WP_166269479.1">
    <property type="nucleotide sequence ID" value="NZ_CP048029.1"/>
</dbReference>
<evidence type="ECO:0000256" key="5">
    <source>
        <dbReference type="ARBA" id="ARBA00022475"/>
    </source>
</evidence>
<keyword evidence="18" id="KW-1185">Reference proteome</keyword>
<reference evidence="18" key="1">
    <citation type="submission" date="2020-01" db="EMBL/GenBank/DDBJ databases">
        <title>Caldichromatium gen. nov., sp. nov., a thermophilic purple sulfur bacterium member of the family Chromatiaceae isolated from Nakabusa hot spring, Japan.</title>
        <authorList>
            <person name="Saini M.K."/>
            <person name="Hanada S."/>
            <person name="Tank M."/>
        </authorList>
    </citation>
    <scope>NUCLEOTIDE SEQUENCE [LARGE SCALE GENOMIC DNA]</scope>
    <source>
        <strain evidence="18">No.7</strain>
    </source>
</reference>
<feature type="transmembrane region" description="Helical" evidence="14">
    <location>
        <begin position="258"/>
        <end position="279"/>
    </location>
</feature>
<evidence type="ECO:0000256" key="9">
    <source>
        <dbReference type="ARBA" id="ARBA00022989"/>
    </source>
</evidence>
<evidence type="ECO:0000256" key="1">
    <source>
        <dbReference type="ARBA" id="ARBA00004429"/>
    </source>
</evidence>
<evidence type="ECO:0000256" key="11">
    <source>
        <dbReference type="ARBA" id="ARBA00023306"/>
    </source>
</evidence>
<feature type="transmembrane region" description="Helical" evidence="14">
    <location>
        <begin position="299"/>
        <end position="323"/>
    </location>
</feature>
<dbReference type="GO" id="GO:0005886">
    <property type="term" value="C:plasma membrane"/>
    <property type="evidence" value="ECO:0007669"/>
    <property type="project" value="UniProtKB-SubCell"/>
</dbReference>
<evidence type="ECO:0000256" key="7">
    <source>
        <dbReference type="ARBA" id="ARBA00022618"/>
    </source>
</evidence>
<accession>A0A6G7VAT4</accession>
<keyword evidence="11 12" id="KW-0131">Cell cycle</keyword>
<evidence type="ECO:0000256" key="13">
    <source>
        <dbReference type="SAM" id="MobiDB-lite"/>
    </source>
</evidence>
<feature type="domain" description="ABC3 transporter permease C-terminal" evidence="15">
    <location>
        <begin position="210"/>
        <end position="328"/>
    </location>
</feature>
<proteinExistence type="inferred from homology"/>
<name>A0A6G7VAT4_9GAMM</name>